<evidence type="ECO:0000256" key="1">
    <source>
        <dbReference type="SAM" id="MobiDB-lite"/>
    </source>
</evidence>
<feature type="region of interest" description="Disordered" evidence="1">
    <location>
        <begin position="61"/>
        <end position="82"/>
    </location>
</feature>
<protein>
    <recommendedName>
        <fullName evidence="4">JmjC domain-containing protein</fullName>
    </recommendedName>
</protein>
<dbReference type="OrthoDB" id="3860121at2759"/>
<dbReference type="STRING" id="1157616.A0A1Z5TT47"/>
<comment type="caution">
    <text evidence="2">The sequence shown here is derived from an EMBL/GenBank/DDBJ whole genome shotgun (WGS) entry which is preliminary data.</text>
</comment>
<dbReference type="InParanoid" id="A0A1Z5TT47"/>
<sequence>MSLLSVPHCRCLRMRTKSVGSKLSFLLALPLSTLRSKHWFHLITAFFEHCNTIRIMSRRRNAVSSGAGRANKAVSAPKRSRQDRLLSELKIDCTEKLGGTQMQKQTKGRAYKARGGSWVDVEAESNASPSPRRGASSHSSTAATAPVTKKRKRSANDEPLNDQTFLDQVRDQFREFKKPLHNDLRDVMRYLELIESPSEARIARKWNGDEDVDEGIDAYYLTSTDARRLLQSSETISAPVFVSNSINTVGILDPDSDKRPIEQILDWLTDSTEDHDLHEADKVRYSTTEQLRDTFTAHNGFVGEDRQPQTFLDIANPFHHSGMPAFVQSPQCNLLRDTMRYLLDVSPDNICQQSCEGRNANSGRCCAKHFLTTEEFTEVQQGWRAWQGAVLLSEEGAVTAPHFDKWGFGTWISCWEGEIGFGWLTAPEEAHLQAIAAGEDYIEGRWMFKVLRPGDSLYLSPGTPRLVFRLPRGRQTAALAGHMVRRCDIARWVELLALDVKEGQQQNNESSGDLVRALATGIDHMLEIAVKDGKEDIYGGRQVLEKVQKAVQKLTE</sequence>
<name>A0A1Z5TT47_HORWE</name>
<keyword evidence="3" id="KW-1185">Reference proteome</keyword>
<dbReference type="EMBL" id="MUNK01000005">
    <property type="protein sequence ID" value="OTA39101.1"/>
    <property type="molecule type" value="Genomic_DNA"/>
</dbReference>
<reference evidence="2 3" key="1">
    <citation type="submission" date="2017-01" db="EMBL/GenBank/DDBJ databases">
        <title>The recent genome duplication of the halophilic yeast Hortaea werneckii: insights from long-read sequencing.</title>
        <authorList>
            <person name="Sinha S."/>
            <person name="Flibotte S."/>
            <person name="Neira M."/>
            <person name="Lenassi M."/>
            <person name="Gostincar C."/>
            <person name="Stajich J.E."/>
            <person name="Nislow C.E."/>
        </authorList>
    </citation>
    <scope>NUCLEOTIDE SEQUENCE [LARGE SCALE GENOMIC DNA]</scope>
    <source>
        <strain evidence="2 3">EXF-2000</strain>
    </source>
</reference>
<evidence type="ECO:0000313" key="2">
    <source>
        <dbReference type="EMBL" id="OTA39101.1"/>
    </source>
</evidence>
<evidence type="ECO:0000313" key="3">
    <source>
        <dbReference type="Proteomes" id="UP000194280"/>
    </source>
</evidence>
<feature type="region of interest" description="Disordered" evidence="1">
    <location>
        <begin position="122"/>
        <end position="163"/>
    </location>
</feature>
<feature type="compositionally biased region" description="Low complexity" evidence="1">
    <location>
        <begin position="136"/>
        <end position="145"/>
    </location>
</feature>
<proteinExistence type="predicted"/>
<accession>A0A1Z5TT47</accession>
<organism evidence="2 3">
    <name type="scientific">Hortaea werneckii EXF-2000</name>
    <dbReference type="NCBI Taxonomy" id="1157616"/>
    <lineage>
        <taxon>Eukaryota</taxon>
        <taxon>Fungi</taxon>
        <taxon>Dikarya</taxon>
        <taxon>Ascomycota</taxon>
        <taxon>Pezizomycotina</taxon>
        <taxon>Dothideomycetes</taxon>
        <taxon>Dothideomycetidae</taxon>
        <taxon>Mycosphaerellales</taxon>
        <taxon>Teratosphaeriaceae</taxon>
        <taxon>Hortaea</taxon>
    </lineage>
</organism>
<dbReference type="Proteomes" id="UP000194280">
    <property type="component" value="Unassembled WGS sequence"/>
</dbReference>
<gene>
    <name evidence="2" type="ORF">BTJ68_00842</name>
</gene>
<evidence type="ECO:0008006" key="4">
    <source>
        <dbReference type="Google" id="ProtNLM"/>
    </source>
</evidence>
<dbReference type="VEuPathDB" id="FungiDB:BTJ68_00842"/>
<dbReference type="AlphaFoldDB" id="A0A1Z5TT47"/>